<evidence type="ECO:0000256" key="8">
    <source>
        <dbReference type="ARBA" id="ARBA00022989"/>
    </source>
</evidence>
<keyword evidence="3" id="KW-0479">Metal-binding</keyword>
<evidence type="ECO:0000256" key="1">
    <source>
        <dbReference type="ARBA" id="ARBA00004141"/>
    </source>
</evidence>
<dbReference type="SUPFAM" id="SSF81660">
    <property type="entry name" value="Metal cation-transporting ATPase, ATP-binding domain N"/>
    <property type="match status" value="1"/>
</dbReference>
<dbReference type="Gene3D" id="3.40.50.1000">
    <property type="entry name" value="HAD superfamily/HAD-like"/>
    <property type="match status" value="2"/>
</dbReference>
<dbReference type="GO" id="GO:0005524">
    <property type="term" value="F:ATP binding"/>
    <property type="evidence" value="ECO:0007669"/>
    <property type="project" value="UniProtKB-KW"/>
</dbReference>
<feature type="region of interest" description="Disordered" evidence="10">
    <location>
        <begin position="405"/>
        <end position="424"/>
    </location>
</feature>
<keyword evidence="6" id="KW-0460">Magnesium</keyword>
<name>A0A024WUZ5_PLAFA</name>
<evidence type="ECO:0000256" key="7">
    <source>
        <dbReference type="ARBA" id="ARBA00022967"/>
    </source>
</evidence>
<gene>
    <name evidence="12" type="ORF">PFMALIP_00955</name>
</gene>
<evidence type="ECO:0000256" key="2">
    <source>
        <dbReference type="ARBA" id="ARBA00022692"/>
    </source>
</evidence>
<feature type="transmembrane region" description="Helical" evidence="11">
    <location>
        <begin position="809"/>
        <end position="831"/>
    </location>
</feature>
<reference evidence="12 13" key="1">
    <citation type="submission" date="2013-02" db="EMBL/GenBank/DDBJ databases">
        <title>The Genome Annotation of Plasmodium falciparum MaliPS096_E11.</title>
        <authorList>
            <consortium name="The Broad Institute Genome Sequencing Platform"/>
            <consortium name="The Broad Institute Genome Sequencing Center for Infectious Disease"/>
            <person name="Neafsey D."/>
            <person name="Hoffman S."/>
            <person name="Volkman S."/>
            <person name="Rosenthal P."/>
            <person name="Walker B."/>
            <person name="Young S.K."/>
            <person name="Zeng Q."/>
            <person name="Gargeya S."/>
            <person name="Fitzgerald M."/>
            <person name="Haas B."/>
            <person name="Abouelleil A."/>
            <person name="Allen A.W."/>
            <person name="Alvarado L."/>
            <person name="Arachchi H.M."/>
            <person name="Berlin A.M."/>
            <person name="Chapman S.B."/>
            <person name="Gainer-Dewar J."/>
            <person name="Goldberg J."/>
            <person name="Griggs A."/>
            <person name="Gujja S."/>
            <person name="Hansen M."/>
            <person name="Howarth C."/>
            <person name="Imamovic A."/>
            <person name="Ireland A."/>
            <person name="Larimer J."/>
            <person name="McCowan C."/>
            <person name="Murphy C."/>
            <person name="Pearson M."/>
            <person name="Poon T.W."/>
            <person name="Priest M."/>
            <person name="Roberts A."/>
            <person name="Saif S."/>
            <person name="Shea T."/>
            <person name="Sisk P."/>
            <person name="Sykes S."/>
            <person name="Wortman J."/>
            <person name="Nusbaum C."/>
            <person name="Birren B."/>
        </authorList>
    </citation>
    <scope>NUCLEOTIDE SEQUENCE [LARGE SCALE GENOMIC DNA]</scope>
    <source>
        <strain evidence="12 13">MaliPS096_E11</strain>
    </source>
</reference>
<feature type="region of interest" description="Disordered" evidence="10">
    <location>
        <begin position="1"/>
        <end position="43"/>
    </location>
</feature>
<organism evidence="12 13">
    <name type="scientific">Plasmodium falciparum MaliPS096_E11</name>
    <dbReference type="NCBI Taxonomy" id="1036727"/>
    <lineage>
        <taxon>Eukaryota</taxon>
        <taxon>Sar</taxon>
        <taxon>Alveolata</taxon>
        <taxon>Apicomplexa</taxon>
        <taxon>Aconoidasida</taxon>
        <taxon>Haemosporida</taxon>
        <taxon>Plasmodiidae</taxon>
        <taxon>Plasmodium</taxon>
        <taxon>Plasmodium (Laverania)</taxon>
    </lineage>
</organism>
<accession>A0A024WUZ5</accession>
<dbReference type="SUPFAM" id="SSF56784">
    <property type="entry name" value="HAD-like"/>
    <property type="match status" value="1"/>
</dbReference>
<dbReference type="Gene3D" id="3.40.1110.10">
    <property type="entry name" value="Calcium-transporting ATPase, cytoplasmic domain N"/>
    <property type="match status" value="1"/>
</dbReference>
<dbReference type="PANTHER" id="PTHR45630:SF11">
    <property type="entry name" value="CATION-TRANSPORTING P-TYPE ATPASE N-TERMINAL DOMAIN-CONTAINING PROTEIN"/>
    <property type="match status" value="1"/>
</dbReference>
<keyword evidence="5" id="KW-0067">ATP-binding</keyword>
<protein>
    <recommendedName>
        <fullName evidence="14">Cation-transporting P-type ATPase C-terminal domain-containing protein</fullName>
    </recommendedName>
</protein>
<dbReference type="InterPro" id="IPR001757">
    <property type="entry name" value="P_typ_ATPase"/>
</dbReference>
<evidence type="ECO:0000256" key="6">
    <source>
        <dbReference type="ARBA" id="ARBA00022842"/>
    </source>
</evidence>
<feature type="compositionally biased region" description="Basic and acidic residues" evidence="10">
    <location>
        <begin position="10"/>
        <end position="19"/>
    </location>
</feature>
<keyword evidence="4" id="KW-0547">Nucleotide-binding</keyword>
<dbReference type="FunFam" id="3.40.50.1000:FF:000202">
    <property type="entry name" value="Cation transporting P-ATPase"/>
    <property type="match status" value="1"/>
</dbReference>
<dbReference type="PANTHER" id="PTHR45630">
    <property type="entry name" value="CATION-TRANSPORTING ATPASE-RELATED"/>
    <property type="match status" value="1"/>
</dbReference>
<dbReference type="InterPro" id="IPR006544">
    <property type="entry name" value="P-type_TPase_V"/>
</dbReference>
<evidence type="ECO:0000256" key="10">
    <source>
        <dbReference type="SAM" id="MobiDB-lite"/>
    </source>
</evidence>
<feature type="transmembrane region" description="Helical" evidence="11">
    <location>
        <begin position="743"/>
        <end position="762"/>
    </location>
</feature>
<evidence type="ECO:0000313" key="13">
    <source>
        <dbReference type="Proteomes" id="UP000030699"/>
    </source>
</evidence>
<dbReference type="GO" id="GO:0019829">
    <property type="term" value="F:ATPase-coupled monoatomic cation transmembrane transporter activity"/>
    <property type="evidence" value="ECO:0007669"/>
    <property type="project" value="TreeGrafter"/>
</dbReference>
<dbReference type="SUPFAM" id="SSF81665">
    <property type="entry name" value="Calcium ATPase, transmembrane domain M"/>
    <property type="match status" value="1"/>
</dbReference>
<dbReference type="EMBL" id="KI925505">
    <property type="protein sequence ID" value="ETW51007.1"/>
    <property type="molecule type" value="Genomic_DNA"/>
</dbReference>
<evidence type="ECO:0000256" key="5">
    <source>
        <dbReference type="ARBA" id="ARBA00022840"/>
    </source>
</evidence>
<reference evidence="12 13" key="2">
    <citation type="submission" date="2013-02" db="EMBL/GenBank/DDBJ databases">
        <title>The Genome Sequence of Plasmodium falciparum MaliPS096_E11.</title>
        <authorList>
            <consortium name="The Broad Institute Genome Sequencing Platform"/>
            <consortium name="The Broad Institute Genome Sequencing Center for Infectious Disease"/>
            <person name="Neafsey D."/>
            <person name="Cheeseman I."/>
            <person name="Volkman S."/>
            <person name="Adams J."/>
            <person name="Walker B."/>
            <person name="Young S.K."/>
            <person name="Zeng Q."/>
            <person name="Gargeya S."/>
            <person name="Fitzgerald M."/>
            <person name="Haas B."/>
            <person name="Abouelleil A."/>
            <person name="Alvarado L."/>
            <person name="Arachchi H.M."/>
            <person name="Berlin A.M."/>
            <person name="Chapman S.B."/>
            <person name="Dewar J."/>
            <person name="Goldberg J."/>
            <person name="Griggs A."/>
            <person name="Gujja S."/>
            <person name="Hansen M."/>
            <person name="Howarth C."/>
            <person name="Imamovic A."/>
            <person name="Larimer J."/>
            <person name="McCowan C."/>
            <person name="Murphy C."/>
            <person name="Neiman D."/>
            <person name="Pearson M."/>
            <person name="Priest M."/>
            <person name="Roberts A."/>
            <person name="Saif S."/>
            <person name="Shea T."/>
            <person name="Sisk P."/>
            <person name="Sykes S."/>
            <person name="Wortman J."/>
            <person name="Nusbaum C."/>
            <person name="Birren B."/>
        </authorList>
    </citation>
    <scope>NUCLEOTIDE SEQUENCE [LARGE SCALE GENOMIC DNA]</scope>
    <source>
        <strain evidence="12 13">MaliPS096_E11</strain>
    </source>
</reference>
<keyword evidence="2 11" id="KW-0812">Transmembrane</keyword>
<feature type="transmembrane region" description="Helical" evidence="11">
    <location>
        <begin position="966"/>
        <end position="985"/>
    </location>
</feature>
<comment type="subcellular location">
    <subcellularLocation>
        <location evidence="1">Membrane</location>
        <topology evidence="1">Multi-pass membrane protein</topology>
    </subcellularLocation>
</comment>
<dbReference type="Gene3D" id="1.20.1110.10">
    <property type="entry name" value="Calcium-transporting ATPase, transmembrane domain"/>
    <property type="match status" value="1"/>
</dbReference>
<dbReference type="Pfam" id="PF13246">
    <property type="entry name" value="Cation_ATPase"/>
    <property type="match status" value="1"/>
</dbReference>
<proteinExistence type="predicted"/>
<dbReference type="OrthoDB" id="289856at2759"/>
<evidence type="ECO:0000256" key="11">
    <source>
        <dbReference type="SAM" id="Phobius"/>
    </source>
</evidence>
<evidence type="ECO:0000313" key="12">
    <source>
        <dbReference type="EMBL" id="ETW51007.1"/>
    </source>
</evidence>
<evidence type="ECO:0000256" key="3">
    <source>
        <dbReference type="ARBA" id="ARBA00022723"/>
    </source>
</evidence>
<feature type="transmembrane region" description="Helical" evidence="11">
    <location>
        <begin position="860"/>
        <end position="882"/>
    </location>
</feature>
<dbReference type="GO" id="GO:0046872">
    <property type="term" value="F:metal ion binding"/>
    <property type="evidence" value="ECO:0007669"/>
    <property type="project" value="UniProtKB-KW"/>
</dbReference>
<dbReference type="GO" id="GO:0016020">
    <property type="term" value="C:membrane"/>
    <property type="evidence" value="ECO:0007669"/>
    <property type="project" value="UniProtKB-SubCell"/>
</dbReference>
<dbReference type="Proteomes" id="UP000030699">
    <property type="component" value="Unassembled WGS sequence"/>
</dbReference>
<keyword evidence="7" id="KW-1278">Translocase</keyword>
<evidence type="ECO:0000256" key="9">
    <source>
        <dbReference type="ARBA" id="ARBA00023136"/>
    </source>
</evidence>
<dbReference type="NCBIfam" id="TIGR01494">
    <property type="entry name" value="ATPase_P-type"/>
    <property type="match status" value="1"/>
</dbReference>
<keyword evidence="9 11" id="KW-0472">Membrane</keyword>
<feature type="compositionally biased region" description="Low complexity" evidence="10">
    <location>
        <begin position="29"/>
        <end position="43"/>
    </location>
</feature>
<evidence type="ECO:0008006" key="14">
    <source>
        <dbReference type="Google" id="ProtNLM"/>
    </source>
</evidence>
<dbReference type="AlphaFoldDB" id="A0A024WUZ5"/>
<dbReference type="FunFam" id="1.20.1110.10:FF:000050">
    <property type="entry name" value="Cation transporting P-ATPase"/>
    <property type="match status" value="1"/>
</dbReference>
<dbReference type="InterPro" id="IPR023214">
    <property type="entry name" value="HAD_sf"/>
</dbReference>
<sequence length="1006" mass="117491">MDQRNIQNDYDEKNGDDNHTYNTSFDISNVHNNYHNNNNNNNNHVDYVNYDYNNHAYENRNTQNKYFNESNSSMNSITSLLYNSKLMWTNKVTLNNTPSNYHLLIYALAGCSCVYYDNNNIYGNEIDKRLCEATEMKITNYINDDNVNIKKISLKINNNTYKSFDVLKTYEFDYYTKISTTLTYGNFDFKEKKYIVFSKGSFDKIYMKCIKNEELYFFKKKEQEYSKNGFYVIALAFKIISNMKYEHILDLPRQLLEKDMNFLSLIMFNNHIKKDASMVIQTLKGSSIRPVILTGDNAYNCLYVGNKIGLFNNVNFYESFFSLNMNSNINNKYINNKYINNNNKNNIYLNELNTNNHLSNTKNINSSIHSNMSNMELNHDEMKHSPKSPASKFLSFENFFKSGKKKNIKNNNKTDNENNYEDDNVMHNQSDYQYDHLLTPGTEHLDGFKNNETQKKEKHIYESLDKSQKLNETSKYIPGNAANYTTYSEFNHKYDQHKYDMNNEFSNDENSALIPHHVKEKNKRNKKKRSHIINTLINDNISDDENNSVYSQSHIFFNEQKLSISIINEEEEQKSDENIIVYGYLLNDELIFVNVHNEKRINKNVVLFKDIYKEIILTGEAYTFIRYHVFQIKTPDEDFDSEELEEYKNFLLRIRIFSRLTPNNKIEVIRDFIKFDYISGMCGDGSNDCGALKISHAGLALSNLDTSVVSPFSSKNENLKSVIDILREGRACLVTSINCYKYMLLYGFMISFIKILLFMNAHAVMSEYGYLFFDNVILLLLAKSMTLSKPACKLKTQTPTSSIIGAQTILSLLCTLLVNFFFLYSIIFYFLPINNLPSSYQANSSAPKSSWWLMSDNYESFLACIWFCFQIVNSALILTFGGKYRKPIFTNHTFMAYYVLINSFLFYLTVGGPNRLTCLFRMNCNDEISKITKFKFLELISYSASGLSFYGPHGHNILSTGLKIKFLLLNFINIAVNIFISKYILCESLYNVVRRFFNFQNRKVPI</sequence>
<dbReference type="GO" id="GO:0140358">
    <property type="term" value="F:P-type transmembrane transporter activity"/>
    <property type="evidence" value="ECO:0007669"/>
    <property type="project" value="InterPro"/>
</dbReference>
<dbReference type="FunFam" id="3.40.1110.10:FF:000081">
    <property type="entry name" value="Cation transporting P-ATPase"/>
    <property type="match status" value="1"/>
</dbReference>
<dbReference type="InterPro" id="IPR023299">
    <property type="entry name" value="ATPase_P-typ_cyto_dom_N"/>
</dbReference>
<feature type="transmembrane region" description="Helical" evidence="11">
    <location>
        <begin position="894"/>
        <end position="912"/>
    </location>
</feature>
<keyword evidence="8 11" id="KW-1133">Transmembrane helix</keyword>
<evidence type="ECO:0000256" key="4">
    <source>
        <dbReference type="ARBA" id="ARBA00022741"/>
    </source>
</evidence>
<dbReference type="GO" id="GO:0016887">
    <property type="term" value="F:ATP hydrolysis activity"/>
    <property type="evidence" value="ECO:0007669"/>
    <property type="project" value="InterPro"/>
</dbReference>
<dbReference type="InterPro" id="IPR023298">
    <property type="entry name" value="ATPase_P-typ_TM_dom_sf"/>
</dbReference>
<dbReference type="InterPro" id="IPR036412">
    <property type="entry name" value="HAD-like_sf"/>
</dbReference>